<keyword evidence="3" id="KW-0496">Mitochondrion</keyword>
<dbReference type="InterPro" id="IPR045179">
    <property type="entry name" value="YgfZ/GcvT"/>
</dbReference>
<dbReference type="NCBIfam" id="TIGR03317">
    <property type="entry name" value="ygfZ_signature"/>
    <property type="match status" value="1"/>
</dbReference>
<name>A0A7U2FFC0_PHANO</name>
<protein>
    <recommendedName>
        <fullName evidence="5">Iron-sulfur cluster assembly factor IBA57 homolog, mitochondrial</fullName>
    </recommendedName>
</protein>
<dbReference type="Proteomes" id="UP000663193">
    <property type="component" value="Chromosome 15"/>
</dbReference>
<comment type="subcellular location">
    <subcellularLocation>
        <location evidence="1">Mitochondrion matrix</location>
    </subcellularLocation>
</comment>
<dbReference type="AlphaFoldDB" id="A0A7U2FFC0"/>
<sequence length="447" mass="49520">MASRILAAPVQRSKYICDSCLSGARLLRNKKVAAPRVFSTASSQTFQVTTQRRCRRSQHDRRPIAVSATHNGFSRLPTALRSYFTEASTAQAIASGIAPLPHRSLIFLSGPTASKFLHGLITHDATRVSPFYAAFLDARGRVICDVFIWVWPELIAQQGHWACYIEVDAGQANALMLHLKRHKLRHKLTISHVPAEGRDGIKVWAAWGDAHKQVKDWGEIAGLQDPRAPGMYRYLANADRETIARDMQPVDTKFYDIQRYIHGVPEGSAEMPPYSTLPMEANIDLSSGIDFKKGCYIGQELTIRTKHTGVVRKRILPVRFHAGGAGAADPQAPVNPSFAPQPQPGMDIRTLDDTGALSKGRPTGRIVAAIGNVGLATCRIENMTSMRVSTEGGFYKEGTQFGVDVDGQVVRVEPVVHDWFVERKEALWGRGEKMKKSWVEKAQEELD</sequence>
<dbReference type="VEuPathDB" id="FungiDB:JI435_099890"/>
<dbReference type="SUPFAM" id="SSF103025">
    <property type="entry name" value="Folate-binding domain"/>
    <property type="match status" value="1"/>
</dbReference>
<evidence type="ECO:0000256" key="2">
    <source>
        <dbReference type="ARBA" id="ARBA00022946"/>
    </source>
</evidence>
<comment type="similarity">
    <text evidence="4">Belongs to the GcvT family. CAF17/IBA57 subfamily.</text>
</comment>
<dbReference type="GO" id="GO:0005759">
    <property type="term" value="C:mitochondrial matrix"/>
    <property type="evidence" value="ECO:0007669"/>
    <property type="project" value="UniProtKB-SubCell"/>
</dbReference>
<dbReference type="Pfam" id="PF25455">
    <property type="entry name" value="Beta-barrel_CAF17_C"/>
    <property type="match status" value="1"/>
</dbReference>
<proteinExistence type="inferred from homology"/>
<dbReference type="PANTHER" id="PTHR22602:SF0">
    <property type="entry name" value="TRANSFERASE CAF17, MITOCHONDRIAL-RELATED"/>
    <property type="match status" value="1"/>
</dbReference>
<dbReference type="PANTHER" id="PTHR22602">
    <property type="entry name" value="TRANSFERASE CAF17, MITOCHONDRIAL-RELATED"/>
    <property type="match status" value="1"/>
</dbReference>
<dbReference type="InterPro" id="IPR017703">
    <property type="entry name" value="YgfZ/GCV_T_CS"/>
</dbReference>
<keyword evidence="7" id="KW-0808">Transferase</keyword>
<dbReference type="Gene3D" id="3.30.1360.120">
    <property type="entry name" value="Probable tRNA modification gtpase trme, domain 1"/>
    <property type="match status" value="1"/>
</dbReference>
<dbReference type="InterPro" id="IPR027266">
    <property type="entry name" value="TrmE/GcvT-like"/>
</dbReference>
<dbReference type="GO" id="GO:0016740">
    <property type="term" value="F:transferase activity"/>
    <property type="evidence" value="ECO:0007669"/>
    <property type="project" value="UniProtKB-KW"/>
</dbReference>
<evidence type="ECO:0000313" key="7">
    <source>
        <dbReference type="EMBL" id="QRD03219.1"/>
    </source>
</evidence>
<accession>A0A7U2FFC0</accession>
<dbReference type="OrthoDB" id="191995at2759"/>
<evidence type="ECO:0000256" key="4">
    <source>
        <dbReference type="ARBA" id="ARBA00093447"/>
    </source>
</evidence>
<dbReference type="EMBL" id="CP069037">
    <property type="protein sequence ID" value="QRD03219.1"/>
    <property type="molecule type" value="Genomic_DNA"/>
</dbReference>
<evidence type="ECO:0000259" key="6">
    <source>
        <dbReference type="Pfam" id="PF25455"/>
    </source>
</evidence>
<dbReference type="InterPro" id="IPR057460">
    <property type="entry name" value="CAF17_C"/>
</dbReference>
<reference evidence="8" key="1">
    <citation type="journal article" date="2021" name="BMC Genomics">
        <title>Chromosome-level genome assembly and manually-curated proteome of model necrotroph Parastagonospora nodorum Sn15 reveals a genome-wide trove of candidate effector homologs, and redundancy of virulence-related functions within an accessory chromosome.</title>
        <authorList>
            <person name="Bertazzoni S."/>
            <person name="Jones D.A.B."/>
            <person name="Phan H.T."/>
            <person name="Tan K.-C."/>
            <person name="Hane J.K."/>
        </authorList>
    </citation>
    <scope>NUCLEOTIDE SEQUENCE [LARGE SCALE GENOMIC DNA]</scope>
    <source>
        <strain evidence="8">SN15 / ATCC MYA-4574 / FGSC 10173)</strain>
    </source>
</reference>
<keyword evidence="2" id="KW-0809">Transit peptide</keyword>
<organism evidence="7 8">
    <name type="scientific">Phaeosphaeria nodorum (strain SN15 / ATCC MYA-4574 / FGSC 10173)</name>
    <name type="common">Glume blotch fungus</name>
    <name type="synonym">Parastagonospora nodorum</name>
    <dbReference type="NCBI Taxonomy" id="321614"/>
    <lineage>
        <taxon>Eukaryota</taxon>
        <taxon>Fungi</taxon>
        <taxon>Dikarya</taxon>
        <taxon>Ascomycota</taxon>
        <taxon>Pezizomycotina</taxon>
        <taxon>Dothideomycetes</taxon>
        <taxon>Pleosporomycetidae</taxon>
        <taxon>Pleosporales</taxon>
        <taxon>Pleosporineae</taxon>
        <taxon>Phaeosphaeriaceae</taxon>
        <taxon>Parastagonospora</taxon>
    </lineage>
</organism>
<evidence type="ECO:0000313" key="8">
    <source>
        <dbReference type="Proteomes" id="UP000663193"/>
    </source>
</evidence>
<keyword evidence="8" id="KW-1185">Reference proteome</keyword>
<gene>
    <name evidence="7" type="ORF">JI435_099890</name>
</gene>
<evidence type="ECO:0000256" key="3">
    <source>
        <dbReference type="ARBA" id="ARBA00023128"/>
    </source>
</evidence>
<feature type="domain" description="CAF17 C-terminal" evidence="6">
    <location>
        <begin position="312"/>
        <end position="391"/>
    </location>
</feature>
<evidence type="ECO:0000256" key="5">
    <source>
        <dbReference type="ARBA" id="ARBA00093637"/>
    </source>
</evidence>
<evidence type="ECO:0000256" key="1">
    <source>
        <dbReference type="ARBA" id="ARBA00004305"/>
    </source>
</evidence>